<dbReference type="STRING" id="871651.SAMN05421688_2962"/>
<dbReference type="PANTHER" id="PTHR43214:SF43">
    <property type="entry name" value="TWO-COMPONENT RESPONSE REGULATOR"/>
    <property type="match status" value="1"/>
</dbReference>
<gene>
    <name evidence="6" type="ORF">SAMN05421688_2962</name>
</gene>
<dbReference type="InterPro" id="IPR011006">
    <property type="entry name" value="CheY-like_superfamily"/>
</dbReference>
<dbReference type="Pfam" id="PF00196">
    <property type="entry name" value="GerE"/>
    <property type="match status" value="1"/>
</dbReference>
<dbReference type="Proteomes" id="UP000198796">
    <property type="component" value="Unassembled WGS sequence"/>
</dbReference>
<proteinExistence type="predicted"/>
<dbReference type="SUPFAM" id="SSF52172">
    <property type="entry name" value="CheY-like"/>
    <property type="match status" value="1"/>
</dbReference>
<dbReference type="AlphaFoldDB" id="A0A1I0YFP7"/>
<keyword evidence="1 3" id="KW-0597">Phosphoprotein</keyword>
<evidence type="ECO:0000256" key="1">
    <source>
        <dbReference type="ARBA" id="ARBA00022553"/>
    </source>
</evidence>
<dbReference type="Pfam" id="PF00072">
    <property type="entry name" value="Response_reg"/>
    <property type="match status" value="1"/>
</dbReference>
<dbReference type="EMBL" id="FOJU01000005">
    <property type="protein sequence ID" value="SFB11330.1"/>
    <property type="molecule type" value="Genomic_DNA"/>
</dbReference>
<dbReference type="GO" id="GO:0000160">
    <property type="term" value="P:phosphorelay signal transduction system"/>
    <property type="evidence" value="ECO:0007669"/>
    <property type="project" value="InterPro"/>
</dbReference>
<dbReference type="PRINTS" id="PR00038">
    <property type="entry name" value="HTHLUXR"/>
</dbReference>
<dbReference type="CDD" id="cd06170">
    <property type="entry name" value="LuxR_C_like"/>
    <property type="match status" value="1"/>
</dbReference>
<dbReference type="GO" id="GO:0006355">
    <property type="term" value="P:regulation of DNA-templated transcription"/>
    <property type="evidence" value="ECO:0007669"/>
    <property type="project" value="InterPro"/>
</dbReference>
<dbReference type="OrthoDB" id="9814495at2"/>
<dbReference type="CDD" id="cd17535">
    <property type="entry name" value="REC_NarL-like"/>
    <property type="match status" value="1"/>
</dbReference>
<evidence type="ECO:0000259" key="4">
    <source>
        <dbReference type="PROSITE" id="PS50043"/>
    </source>
</evidence>
<dbReference type="InterPro" id="IPR058245">
    <property type="entry name" value="NreC/VraR/RcsB-like_REC"/>
</dbReference>
<dbReference type="InterPro" id="IPR039420">
    <property type="entry name" value="WalR-like"/>
</dbReference>
<evidence type="ECO:0000256" key="3">
    <source>
        <dbReference type="PROSITE-ProRule" id="PRU00169"/>
    </source>
</evidence>
<keyword evidence="2" id="KW-0238">DNA-binding</keyword>
<dbReference type="SMART" id="SM00421">
    <property type="entry name" value="HTH_LUXR"/>
    <property type="match status" value="1"/>
</dbReference>
<dbReference type="InterPro" id="IPR001789">
    <property type="entry name" value="Sig_transdc_resp-reg_receiver"/>
</dbReference>
<dbReference type="PANTHER" id="PTHR43214">
    <property type="entry name" value="TWO-COMPONENT RESPONSE REGULATOR"/>
    <property type="match status" value="1"/>
</dbReference>
<evidence type="ECO:0000313" key="6">
    <source>
        <dbReference type="EMBL" id="SFB11330.1"/>
    </source>
</evidence>
<dbReference type="InterPro" id="IPR016032">
    <property type="entry name" value="Sig_transdc_resp-reg_C-effctor"/>
</dbReference>
<reference evidence="6 7" key="1">
    <citation type="submission" date="2016-10" db="EMBL/GenBank/DDBJ databases">
        <authorList>
            <person name="de Groot N.N."/>
        </authorList>
    </citation>
    <scope>NUCLEOTIDE SEQUENCE [LARGE SCALE GENOMIC DNA]</scope>
    <source>
        <strain evidence="6 7">DSM 29316</strain>
    </source>
</reference>
<evidence type="ECO:0000256" key="2">
    <source>
        <dbReference type="ARBA" id="ARBA00023125"/>
    </source>
</evidence>
<dbReference type="SMART" id="SM00448">
    <property type="entry name" value="REC"/>
    <property type="match status" value="1"/>
</dbReference>
<protein>
    <submittedName>
        <fullName evidence="6">Two component transcriptional regulator, LuxR family</fullName>
    </submittedName>
</protein>
<dbReference type="GO" id="GO:0003677">
    <property type="term" value="F:DNA binding"/>
    <property type="evidence" value="ECO:0007669"/>
    <property type="project" value="UniProtKB-KW"/>
</dbReference>
<dbReference type="InterPro" id="IPR000792">
    <property type="entry name" value="Tscrpt_reg_LuxR_C"/>
</dbReference>
<keyword evidence="7" id="KW-1185">Reference proteome</keyword>
<organism evidence="6 7">
    <name type="scientific">Poseidonocella pacifica</name>
    <dbReference type="NCBI Taxonomy" id="871651"/>
    <lineage>
        <taxon>Bacteria</taxon>
        <taxon>Pseudomonadati</taxon>
        <taxon>Pseudomonadota</taxon>
        <taxon>Alphaproteobacteria</taxon>
        <taxon>Rhodobacterales</taxon>
        <taxon>Roseobacteraceae</taxon>
        <taxon>Poseidonocella</taxon>
    </lineage>
</organism>
<evidence type="ECO:0000313" key="7">
    <source>
        <dbReference type="Proteomes" id="UP000198796"/>
    </source>
</evidence>
<dbReference type="SUPFAM" id="SSF46894">
    <property type="entry name" value="C-terminal effector domain of the bipartite response regulators"/>
    <property type="match status" value="1"/>
</dbReference>
<feature type="domain" description="Response regulatory" evidence="5">
    <location>
        <begin position="3"/>
        <end position="118"/>
    </location>
</feature>
<dbReference type="PROSITE" id="PS50110">
    <property type="entry name" value="RESPONSE_REGULATORY"/>
    <property type="match status" value="1"/>
</dbReference>
<dbReference type="Gene3D" id="3.40.50.2300">
    <property type="match status" value="1"/>
</dbReference>
<feature type="domain" description="HTH luxR-type" evidence="4">
    <location>
        <begin position="140"/>
        <end position="205"/>
    </location>
</feature>
<evidence type="ECO:0000259" key="5">
    <source>
        <dbReference type="PROSITE" id="PS50110"/>
    </source>
</evidence>
<name>A0A1I0YFP7_9RHOB</name>
<feature type="modified residue" description="4-aspartylphosphate" evidence="3">
    <location>
        <position position="53"/>
    </location>
</feature>
<sequence length="207" mass="21991">MTTALVIDDHPVTHIGCEQLLHDAGFATVLGARTAAEGQGMAEKHRPDLIILDLGLPDASGLTLIEPLRRGVSDARILVFSMNDQLPFVQNCLKAGAHGFVSKNDPPASLRAAVTALMAGRPYLPPELATALALRNAGGAADPLSTLTEREYQVVRLLGEGRDLQGIADALRVSYKTVANASSSAKRKLDLRNTADLIRYAISEGLC</sequence>
<dbReference type="PROSITE" id="PS50043">
    <property type="entry name" value="HTH_LUXR_2"/>
    <property type="match status" value="1"/>
</dbReference>
<dbReference type="RefSeq" id="WP_092066264.1">
    <property type="nucleotide sequence ID" value="NZ_FOJU01000005.1"/>
</dbReference>
<accession>A0A1I0YFP7</accession>